<dbReference type="AlphaFoldDB" id="G8LYA9"/>
<organism evidence="1 2">
    <name type="scientific">Acetivibrio clariflavus (strain DSM 19732 / NBRC 101661 / EBR45)</name>
    <name type="common">Clostridium clariflavum</name>
    <dbReference type="NCBI Taxonomy" id="720554"/>
    <lineage>
        <taxon>Bacteria</taxon>
        <taxon>Bacillati</taxon>
        <taxon>Bacillota</taxon>
        <taxon>Clostridia</taxon>
        <taxon>Eubacteriales</taxon>
        <taxon>Oscillospiraceae</taxon>
        <taxon>Acetivibrio</taxon>
    </lineage>
</organism>
<dbReference type="Proteomes" id="UP000005435">
    <property type="component" value="Chromosome"/>
</dbReference>
<dbReference type="OrthoDB" id="2082274at2"/>
<evidence type="ECO:0000313" key="2">
    <source>
        <dbReference type="Proteomes" id="UP000005435"/>
    </source>
</evidence>
<reference evidence="1 2" key="2">
    <citation type="journal article" date="2012" name="Stand. Genomic Sci.">
        <title>Complete Genome Sequence of Clostridium clariflavum DSM 19732.</title>
        <authorList>
            <person name="Izquierdo J.A."/>
            <person name="Goodwin L."/>
            <person name="Davenport K.W."/>
            <person name="Teshima H."/>
            <person name="Bruce D."/>
            <person name="Detter C."/>
            <person name="Tapia R."/>
            <person name="Han S."/>
            <person name="Land M."/>
            <person name="Hauser L."/>
            <person name="Jeffries C.D."/>
            <person name="Han J."/>
            <person name="Pitluck S."/>
            <person name="Nolan M."/>
            <person name="Chen A."/>
            <person name="Huntemann M."/>
            <person name="Mavromatis K."/>
            <person name="Mikhailova N."/>
            <person name="Liolios K."/>
            <person name="Woyke T."/>
            <person name="Lynd L.R."/>
        </authorList>
    </citation>
    <scope>NUCLEOTIDE SEQUENCE [LARGE SCALE GENOMIC DNA]</scope>
    <source>
        <strain evidence="2">DSM 19732 / NBRC 101661 / EBR45</strain>
    </source>
</reference>
<dbReference type="HOGENOM" id="CLU_1903089_0_0_9"/>
<dbReference type="EMBL" id="CP003065">
    <property type="protein sequence ID" value="AEV68878.1"/>
    <property type="molecule type" value="Genomic_DNA"/>
</dbReference>
<protein>
    <submittedName>
        <fullName evidence="1">Uncharacterized protein</fullName>
    </submittedName>
</protein>
<keyword evidence="2" id="KW-1185">Reference proteome</keyword>
<proteinExistence type="predicted"/>
<accession>G8LYA9</accession>
<sequence length="135" mass="15044">MGITILNISPAIVNIHVFDEITKIRGRDLLFNPFFKAPPMVLSFVTYTTVFNVPNGLVNFKYRLTNPMNEIMHETNINGVEVTGNAFSNVIIWNNVNFTMEGEHTITFYLSTGSGFEPTGSTIIIVEKQLSANNG</sequence>
<dbReference type="eggNOG" id="ENOG5033XZZ">
    <property type="taxonomic scope" value="Bacteria"/>
</dbReference>
<evidence type="ECO:0000313" key="1">
    <source>
        <dbReference type="EMBL" id="AEV68878.1"/>
    </source>
</evidence>
<gene>
    <name evidence="1" type="ordered locus">Clocl_2291</name>
</gene>
<reference evidence="2" key="1">
    <citation type="submission" date="2011-12" db="EMBL/GenBank/DDBJ databases">
        <title>Complete sequence of Clostridium clariflavum DSM 19732.</title>
        <authorList>
            <consortium name="US DOE Joint Genome Institute"/>
            <person name="Lucas S."/>
            <person name="Han J."/>
            <person name="Lapidus A."/>
            <person name="Cheng J.-F."/>
            <person name="Goodwin L."/>
            <person name="Pitluck S."/>
            <person name="Peters L."/>
            <person name="Teshima H."/>
            <person name="Detter J.C."/>
            <person name="Han C."/>
            <person name="Tapia R."/>
            <person name="Land M."/>
            <person name="Hauser L."/>
            <person name="Kyrpides N."/>
            <person name="Ivanova N."/>
            <person name="Pagani I."/>
            <person name="Kitzmiller T."/>
            <person name="Lynd L."/>
            <person name="Izquierdo J."/>
            <person name="Woyke T."/>
        </authorList>
    </citation>
    <scope>NUCLEOTIDE SEQUENCE [LARGE SCALE GENOMIC DNA]</scope>
    <source>
        <strain evidence="2">DSM 19732 / NBRC 101661 / EBR45</strain>
    </source>
</reference>
<dbReference type="KEGG" id="ccl:Clocl_2291"/>
<name>G8LYA9_ACECE</name>